<reference evidence="1 2" key="1">
    <citation type="journal article" date="2015" name="Appl. Environ. Microbiol.">
        <title>Three of a Kind: Genetically Similar Tsukamurella Phages TIN2, TIN3, and TIN4.</title>
        <authorList>
            <person name="Dyson Z.A."/>
            <person name="Tucci J."/>
            <person name="Seviour R.J."/>
            <person name="Petrovski S."/>
        </authorList>
    </citation>
    <scope>NUCLEOTIDE SEQUENCE [LARGE SCALE GENOMIC DNA]</scope>
</reference>
<dbReference type="RefSeq" id="YP_009204536.1">
    <property type="nucleotide sequence ID" value="NC_028865.1"/>
</dbReference>
<name>A0A0K0N5C6_9CAUD</name>
<evidence type="ECO:0000313" key="1">
    <source>
        <dbReference type="EMBL" id="AKJ71791.1"/>
    </source>
</evidence>
<organism evidence="1 2">
    <name type="scientific">Tsukamurella phage TIN2</name>
    <dbReference type="NCBI Taxonomy" id="1636545"/>
    <lineage>
        <taxon>Viruses</taxon>
        <taxon>Duplodnaviria</taxon>
        <taxon>Heunggongvirae</taxon>
        <taxon>Uroviricota</taxon>
        <taxon>Caudoviricetes</taxon>
        <taxon>Tinduovirus</taxon>
        <taxon>Tinduovirus TIN2</taxon>
    </lineage>
</organism>
<proteinExistence type="predicted"/>
<dbReference type="Proteomes" id="UP000203853">
    <property type="component" value="Segment"/>
</dbReference>
<accession>A0A0K0N5C6</accession>
<dbReference type="KEGG" id="vg:26631062"/>
<gene>
    <name evidence="1" type="ORF">TIN2_101</name>
</gene>
<dbReference type="EMBL" id="KR011062">
    <property type="protein sequence ID" value="AKJ71791.1"/>
    <property type="molecule type" value="Genomic_DNA"/>
</dbReference>
<dbReference type="GeneID" id="26631062"/>
<dbReference type="OrthoDB" id="40636at10239"/>
<evidence type="ECO:0000313" key="2">
    <source>
        <dbReference type="Proteomes" id="UP000203853"/>
    </source>
</evidence>
<keyword evidence="2" id="KW-1185">Reference proteome</keyword>
<sequence length="108" mass="12134">MMPSKTMELMLTRFESKLNRAPRPKIDFYASSSMGPNARGDNLEFSSGVDTVLEQLDSELDTLLLSLRAKKAHTTAFGYAEDAQQEIRDARRYLAQLADYLENGNDAL</sequence>
<protein>
    <submittedName>
        <fullName evidence="1">Uncharacterized protein</fullName>
    </submittedName>
</protein>